<proteinExistence type="predicted"/>
<name>A0A8H7C2J5_AGABI</name>
<organism evidence="2 3">
    <name type="scientific">Agaricus bisporus var. burnettii</name>
    <dbReference type="NCBI Taxonomy" id="192524"/>
    <lineage>
        <taxon>Eukaryota</taxon>
        <taxon>Fungi</taxon>
        <taxon>Dikarya</taxon>
        <taxon>Basidiomycota</taxon>
        <taxon>Agaricomycotina</taxon>
        <taxon>Agaricomycetes</taxon>
        <taxon>Agaricomycetidae</taxon>
        <taxon>Agaricales</taxon>
        <taxon>Agaricineae</taxon>
        <taxon>Agaricaceae</taxon>
        <taxon>Agaricus</taxon>
    </lineage>
</organism>
<reference evidence="2 3" key="1">
    <citation type="journal article" name="Sci. Rep.">
        <title>Telomere-to-telomere assembled and centromere annotated genomes of the two main subspecies of the button mushroom Agaricus bisporus reveal especially polymorphic chromosome ends.</title>
        <authorList>
            <person name="Sonnenberg A.S.M."/>
            <person name="Sedaghat-Telgerd N."/>
            <person name="Lavrijssen B."/>
            <person name="Ohm R.A."/>
            <person name="Hendrickx P.M."/>
            <person name="Scholtmeijer K."/>
            <person name="Baars J.J.P."/>
            <person name="van Peer A."/>
        </authorList>
    </citation>
    <scope>NUCLEOTIDE SEQUENCE [LARGE SCALE GENOMIC DNA]</scope>
    <source>
        <strain evidence="2 3">H119_p4</strain>
    </source>
</reference>
<dbReference type="AlphaFoldDB" id="A0A8H7C2J5"/>
<evidence type="ECO:0000256" key="1">
    <source>
        <dbReference type="SAM" id="MobiDB-lite"/>
    </source>
</evidence>
<accession>A0A8H7C2J5</accession>
<protein>
    <submittedName>
        <fullName evidence="2">Uncharacterized protein</fullName>
    </submittedName>
</protein>
<evidence type="ECO:0000313" key="3">
    <source>
        <dbReference type="Proteomes" id="UP000629468"/>
    </source>
</evidence>
<sequence length="90" mass="9740">MVDSDSDNAPKATTYTAQSHFDQIVAGDNDVDSEYQRDVVWPEGNQIGLIDSIFRNFHIPPVISFPVSIRSTPSGGSTDSRAAVNECHSG</sequence>
<dbReference type="Proteomes" id="UP000629468">
    <property type="component" value="Unassembled WGS sequence"/>
</dbReference>
<feature type="compositionally biased region" description="Polar residues" evidence="1">
    <location>
        <begin position="71"/>
        <end position="80"/>
    </location>
</feature>
<dbReference type="EMBL" id="JABXXO010000014">
    <property type="protein sequence ID" value="KAF7761312.1"/>
    <property type="molecule type" value="Genomic_DNA"/>
</dbReference>
<evidence type="ECO:0000313" key="2">
    <source>
        <dbReference type="EMBL" id="KAF7761312.1"/>
    </source>
</evidence>
<gene>
    <name evidence="2" type="ORF">Agabi119p4_10721</name>
</gene>
<feature type="region of interest" description="Disordered" evidence="1">
    <location>
        <begin position="71"/>
        <end position="90"/>
    </location>
</feature>
<comment type="caution">
    <text evidence="2">The sequence shown here is derived from an EMBL/GenBank/DDBJ whole genome shotgun (WGS) entry which is preliminary data.</text>
</comment>